<organism evidence="7 8">
    <name type="scientific">Streptomyces spectabilis</name>
    <dbReference type="NCBI Taxonomy" id="68270"/>
    <lineage>
        <taxon>Bacteria</taxon>
        <taxon>Bacillati</taxon>
        <taxon>Actinomycetota</taxon>
        <taxon>Actinomycetes</taxon>
        <taxon>Kitasatosporales</taxon>
        <taxon>Streptomycetaceae</taxon>
        <taxon>Streptomyces</taxon>
    </lineage>
</organism>
<sequence length="414" mass="40586">MKRRYRLAYYLTGAAAARTGDEMSGPALLLVGLAVTGSASTASALLAGITVSAAVGGPVIGAVLDRAARPGRLLAGALAAYAMTLLLILVSLGRIPLPVVVAAAVLGGLLGPALAGGWTAQLPRVAAPDGLSRATALDALTYNVAGLAGPVLAGLVALLAGAPAGVVVSLALILLALPAAWALPARSPTEDGSAGASRGAPATSIADDLVSGCVAIASTRPLARATLTSVVSYVGVGVLVTCTPLLGDAAFGSPHSGTFLLAVLAAAALAANALLAKRPWLLRPDATVLASTLVLASAFALAATASPVPLAAAMVVAGAAEGPQLTALFAVRHREAPERLRGQIFTTGASLKITGYAVGAGLGGPLATWSLPGALLVAAGCELLAAAVYMACGAPSRRVDGRPPRSWTRTGPGA</sequence>
<dbReference type="RefSeq" id="WP_144322914.1">
    <property type="nucleotide sequence ID" value="NZ_CP040916.1"/>
</dbReference>
<gene>
    <name evidence="7" type="ORF">FH965_38430</name>
</gene>
<dbReference type="SUPFAM" id="SSF103473">
    <property type="entry name" value="MFS general substrate transporter"/>
    <property type="match status" value="1"/>
</dbReference>
<dbReference type="Gene3D" id="1.20.1250.20">
    <property type="entry name" value="MFS general substrate transporter like domains"/>
    <property type="match status" value="1"/>
</dbReference>
<dbReference type="AlphaFoldDB" id="A0A516RJ73"/>
<evidence type="ECO:0000256" key="5">
    <source>
        <dbReference type="ARBA" id="ARBA00023136"/>
    </source>
</evidence>
<feature type="transmembrane region" description="Helical" evidence="6">
    <location>
        <begin position="287"/>
        <end position="305"/>
    </location>
</feature>
<dbReference type="Pfam" id="PF07690">
    <property type="entry name" value="MFS_1"/>
    <property type="match status" value="1"/>
</dbReference>
<evidence type="ECO:0000256" key="2">
    <source>
        <dbReference type="ARBA" id="ARBA00022475"/>
    </source>
</evidence>
<feature type="transmembrane region" description="Helical" evidence="6">
    <location>
        <begin position="369"/>
        <end position="392"/>
    </location>
</feature>
<accession>A0A516RJ73</accession>
<evidence type="ECO:0000256" key="3">
    <source>
        <dbReference type="ARBA" id="ARBA00022692"/>
    </source>
</evidence>
<dbReference type="Proteomes" id="UP000316806">
    <property type="component" value="Chromosome"/>
</dbReference>
<comment type="subcellular location">
    <subcellularLocation>
        <location evidence="1">Cell membrane</location>
        <topology evidence="1">Multi-pass membrane protein</topology>
    </subcellularLocation>
</comment>
<dbReference type="GO" id="GO:0022857">
    <property type="term" value="F:transmembrane transporter activity"/>
    <property type="evidence" value="ECO:0007669"/>
    <property type="project" value="InterPro"/>
</dbReference>
<keyword evidence="2" id="KW-1003">Cell membrane</keyword>
<name>A0A516RJ73_STRST</name>
<dbReference type="PANTHER" id="PTHR23513">
    <property type="entry name" value="INTEGRAL MEMBRANE EFFLUX PROTEIN-RELATED"/>
    <property type="match status" value="1"/>
</dbReference>
<dbReference type="InterPro" id="IPR036259">
    <property type="entry name" value="MFS_trans_sf"/>
</dbReference>
<feature type="transmembrane region" description="Helical" evidence="6">
    <location>
        <begin position="73"/>
        <end position="93"/>
    </location>
</feature>
<evidence type="ECO:0000313" key="7">
    <source>
        <dbReference type="EMBL" id="QDQ15712.1"/>
    </source>
</evidence>
<evidence type="ECO:0000256" key="1">
    <source>
        <dbReference type="ARBA" id="ARBA00004651"/>
    </source>
</evidence>
<evidence type="ECO:0000256" key="4">
    <source>
        <dbReference type="ARBA" id="ARBA00022989"/>
    </source>
</evidence>
<feature type="transmembrane region" description="Helical" evidence="6">
    <location>
        <begin position="257"/>
        <end position="275"/>
    </location>
</feature>
<reference evidence="7 8" key="1">
    <citation type="journal article" date="2019" name="J. Ind. Microbiol. Biotechnol.">
        <title>The complete genomic sequence of Streptomyces spectabilis NRRL-2792 and identification of secondary metabolite biosynthetic gene clusters.</title>
        <authorList>
            <person name="Sinha A."/>
            <person name="Phillips-Salemka S."/>
            <person name="Niraula T.A."/>
            <person name="Short K.A."/>
            <person name="Niraula N.P."/>
        </authorList>
    </citation>
    <scope>NUCLEOTIDE SEQUENCE [LARGE SCALE GENOMIC DNA]</scope>
    <source>
        <strain evidence="7 8">NRRL 2792</strain>
    </source>
</reference>
<dbReference type="InterPro" id="IPR011701">
    <property type="entry name" value="MFS"/>
</dbReference>
<protein>
    <submittedName>
        <fullName evidence="7">MFS transporter</fullName>
    </submittedName>
</protein>
<dbReference type="PANTHER" id="PTHR23513:SF11">
    <property type="entry name" value="STAPHYLOFERRIN A TRANSPORTER"/>
    <property type="match status" value="1"/>
</dbReference>
<dbReference type="GO" id="GO:0005886">
    <property type="term" value="C:plasma membrane"/>
    <property type="evidence" value="ECO:0007669"/>
    <property type="project" value="UniProtKB-SubCell"/>
</dbReference>
<dbReference type="EMBL" id="CP040916">
    <property type="protein sequence ID" value="QDQ15712.1"/>
    <property type="molecule type" value="Genomic_DNA"/>
</dbReference>
<evidence type="ECO:0000256" key="6">
    <source>
        <dbReference type="SAM" id="Phobius"/>
    </source>
</evidence>
<feature type="transmembrane region" description="Helical" evidence="6">
    <location>
        <begin position="230"/>
        <end position="251"/>
    </location>
</feature>
<keyword evidence="4 6" id="KW-1133">Transmembrane helix</keyword>
<keyword evidence="5 6" id="KW-0472">Membrane</keyword>
<keyword evidence="3 6" id="KW-0812">Transmembrane</keyword>
<feature type="transmembrane region" description="Helical" evidence="6">
    <location>
        <begin position="99"/>
        <end position="120"/>
    </location>
</feature>
<feature type="transmembrane region" description="Helical" evidence="6">
    <location>
        <begin position="166"/>
        <end position="183"/>
    </location>
</feature>
<evidence type="ECO:0000313" key="8">
    <source>
        <dbReference type="Proteomes" id="UP000316806"/>
    </source>
</evidence>
<proteinExistence type="predicted"/>